<dbReference type="AlphaFoldDB" id="A0A0B8QKS5"/>
<accession>A0A0B8QKS5</accession>
<dbReference type="EMBL" id="BBSC01000003">
    <property type="protein sequence ID" value="GAM75099.1"/>
    <property type="molecule type" value="Genomic_DNA"/>
</dbReference>
<protein>
    <submittedName>
        <fullName evidence="1">Uncharacterized protein</fullName>
    </submittedName>
</protein>
<sequence>MNDLAKAAFMYRFHYMKIVKFMYGVTPRNCLKDFCTNKATRYKNQLKRSTDPNSIQYGNGASNQAKTRTRAKIVGLSLHQY</sequence>
<evidence type="ECO:0000313" key="1">
    <source>
        <dbReference type="EMBL" id="GAM75099.1"/>
    </source>
</evidence>
<gene>
    <name evidence="1" type="ORF">JCM19241_1442</name>
</gene>
<reference evidence="1 2" key="1">
    <citation type="submission" date="2015-01" db="EMBL/GenBank/DDBJ databases">
        <title>Vibrio sp. C94 JCM 19241 whole genome shotgun sequence.</title>
        <authorList>
            <person name="Sawabe T."/>
            <person name="Meirelles P."/>
            <person name="Feng G."/>
            <person name="Sayaka M."/>
            <person name="Hattori M."/>
            <person name="Ohkuma M."/>
        </authorList>
    </citation>
    <scope>NUCLEOTIDE SEQUENCE [LARGE SCALE GENOMIC DNA]</scope>
    <source>
        <strain evidence="2">JCM 19241</strain>
    </source>
</reference>
<proteinExistence type="predicted"/>
<reference evidence="1 2" key="2">
    <citation type="submission" date="2015-01" db="EMBL/GenBank/DDBJ databases">
        <authorList>
            <consortium name="NBRP consortium"/>
            <person name="Sawabe T."/>
            <person name="Meirelles P."/>
            <person name="Feng G."/>
            <person name="Sayaka M."/>
            <person name="Hattori M."/>
            <person name="Ohkuma M."/>
        </authorList>
    </citation>
    <scope>NUCLEOTIDE SEQUENCE [LARGE SCALE GENOMIC DNA]</scope>
    <source>
        <strain evidence="2">JCM 19241</strain>
    </source>
</reference>
<comment type="caution">
    <text evidence="1">The sequence shown here is derived from an EMBL/GenBank/DDBJ whole genome shotgun (WGS) entry which is preliminary data.</text>
</comment>
<dbReference type="Proteomes" id="UP000031666">
    <property type="component" value="Unassembled WGS sequence"/>
</dbReference>
<evidence type="ECO:0000313" key="2">
    <source>
        <dbReference type="Proteomes" id="UP000031666"/>
    </source>
</evidence>
<name>A0A0B8QKS5_9VIBR</name>
<dbReference type="STRING" id="1481914.JCM19241_1442"/>
<organism evidence="1 2">
    <name type="scientific">Vibrio ishigakensis</name>
    <dbReference type="NCBI Taxonomy" id="1481914"/>
    <lineage>
        <taxon>Bacteria</taxon>
        <taxon>Pseudomonadati</taxon>
        <taxon>Pseudomonadota</taxon>
        <taxon>Gammaproteobacteria</taxon>
        <taxon>Vibrionales</taxon>
        <taxon>Vibrionaceae</taxon>
        <taxon>Vibrio</taxon>
    </lineage>
</organism>